<dbReference type="SMART" id="SM00443">
    <property type="entry name" value="G_patch"/>
    <property type="match status" value="1"/>
</dbReference>
<evidence type="ECO:0000313" key="3">
    <source>
        <dbReference type="EMBL" id="CBN77241.1"/>
    </source>
</evidence>
<dbReference type="InterPro" id="IPR000467">
    <property type="entry name" value="G_patch_dom"/>
</dbReference>
<gene>
    <name evidence="3" type="ORF">Esi_0038_0151</name>
</gene>
<dbReference type="Pfam" id="PF01585">
    <property type="entry name" value="G-patch"/>
    <property type="match status" value="1"/>
</dbReference>
<dbReference type="PANTHER" id="PTHR21032">
    <property type="entry name" value="G PATCH DOMAIN-CONTAINING PROTEIN 11"/>
    <property type="match status" value="1"/>
</dbReference>
<dbReference type="GO" id="GO:0003676">
    <property type="term" value="F:nucleic acid binding"/>
    <property type="evidence" value="ECO:0007669"/>
    <property type="project" value="InterPro"/>
</dbReference>
<evidence type="ECO:0000256" key="1">
    <source>
        <dbReference type="SAM" id="MobiDB-lite"/>
    </source>
</evidence>
<keyword evidence="4" id="KW-1185">Reference proteome</keyword>
<dbReference type="AlphaFoldDB" id="D8LM27"/>
<dbReference type="OrthoDB" id="786951at2759"/>
<dbReference type="Proteomes" id="UP000002630">
    <property type="component" value="Linkage Group LG17"/>
</dbReference>
<organism evidence="3 4">
    <name type="scientific">Ectocarpus siliculosus</name>
    <name type="common">Brown alga</name>
    <name type="synonym">Conferva siliculosa</name>
    <dbReference type="NCBI Taxonomy" id="2880"/>
    <lineage>
        <taxon>Eukaryota</taxon>
        <taxon>Sar</taxon>
        <taxon>Stramenopiles</taxon>
        <taxon>Ochrophyta</taxon>
        <taxon>PX clade</taxon>
        <taxon>Phaeophyceae</taxon>
        <taxon>Ectocarpales</taxon>
        <taxon>Ectocarpaceae</taxon>
        <taxon>Ectocarpus</taxon>
    </lineage>
</organism>
<feature type="compositionally biased region" description="Acidic residues" evidence="1">
    <location>
        <begin position="202"/>
        <end position="213"/>
    </location>
</feature>
<dbReference type="PROSITE" id="PS50174">
    <property type="entry name" value="G_PATCH"/>
    <property type="match status" value="1"/>
</dbReference>
<feature type="compositionally biased region" description="Basic and acidic residues" evidence="1">
    <location>
        <begin position="52"/>
        <end position="87"/>
    </location>
</feature>
<dbReference type="PANTHER" id="PTHR21032:SF0">
    <property type="entry name" value="G PATCH DOMAIN-CONTAINING PROTEIN 11"/>
    <property type="match status" value="1"/>
</dbReference>
<feature type="region of interest" description="Disordered" evidence="1">
    <location>
        <begin position="311"/>
        <end position="332"/>
    </location>
</feature>
<dbReference type="OMA" id="XDGIVEP"/>
<evidence type="ECO:0000313" key="4">
    <source>
        <dbReference type="Proteomes" id="UP000002630"/>
    </source>
</evidence>
<evidence type="ECO:0000259" key="2">
    <source>
        <dbReference type="PROSITE" id="PS50174"/>
    </source>
</evidence>
<dbReference type="InterPro" id="IPR039249">
    <property type="entry name" value="GPATCH11"/>
</dbReference>
<feature type="domain" description="G-patch" evidence="2">
    <location>
        <begin position="87"/>
        <end position="132"/>
    </location>
</feature>
<reference evidence="3 4" key="1">
    <citation type="journal article" date="2010" name="Nature">
        <title>The Ectocarpus genome and the independent evolution of multicellularity in brown algae.</title>
        <authorList>
            <person name="Cock J.M."/>
            <person name="Sterck L."/>
            <person name="Rouze P."/>
            <person name="Scornet D."/>
            <person name="Allen A.E."/>
            <person name="Amoutzias G."/>
            <person name="Anthouard V."/>
            <person name="Artiguenave F."/>
            <person name="Aury J.M."/>
            <person name="Badger J.H."/>
            <person name="Beszteri B."/>
            <person name="Billiau K."/>
            <person name="Bonnet E."/>
            <person name="Bothwell J.H."/>
            <person name="Bowler C."/>
            <person name="Boyen C."/>
            <person name="Brownlee C."/>
            <person name="Carrano C.J."/>
            <person name="Charrier B."/>
            <person name="Cho G.Y."/>
            <person name="Coelho S.M."/>
            <person name="Collen J."/>
            <person name="Corre E."/>
            <person name="Da Silva C."/>
            <person name="Delage L."/>
            <person name="Delaroque N."/>
            <person name="Dittami S.M."/>
            <person name="Doulbeau S."/>
            <person name="Elias M."/>
            <person name="Farnham G."/>
            <person name="Gachon C.M."/>
            <person name="Gschloessl B."/>
            <person name="Heesch S."/>
            <person name="Jabbari K."/>
            <person name="Jubin C."/>
            <person name="Kawai H."/>
            <person name="Kimura K."/>
            <person name="Kloareg B."/>
            <person name="Kupper F.C."/>
            <person name="Lang D."/>
            <person name="Le Bail A."/>
            <person name="Leblanc C."/>
            <person name="Lerouge P."/>
            <person name="Lohr M."/>
            <person name="Lopez P.J."/>
            <person name="Martens C."/>
            <person name="Maumus F."/>
            <person name="Michel G."/>
            <person name="Miranda-Saavedra D."/>
            <person name="Morales J."/>
            <person name="Moreau H."/>
            <person name="Motomura T."/>
            <person name="Nagasato C."/>
            <person name="Napoli C.A."/>
            <person name="Nelson D.R."/>
            <person name="Nyvall-Collen P."/>
            <person name="Peters A.F."/>
            <person name="Pommier C."/>
            <person name="Potin P."/>
            <person name="Poulain J."/>
            <person name="Quesneville H."/>
            <person name="Read B."/>
            <person name="Rensing S.A."/>
            <person name="Ritter A."/>
            <person name="Rousvoal S."/>
            <person name="Samanta M."/>
            <person name="Samson G."/>
            <person name="Schroeder D.C."/>
            <person name="Segurens B."/>
            <person name="Strittmatter M."/>
            <person name="Tonon T."/>
            <person name="Tregear J.W."/>
            <person name="Valentin K."/>
            <person name="von Dassow P."/>
            <person name="Yamagishi T."/>
            <person name="Van de Peer Y."/>
            <person name="Wincker P."/>
        </authorList>
    </citation>
    <scope>NUCLEOTIDE SEQUENCE [LARGE SCALE GENOMIC DNA]</scope>
    <source>
        <strain evidence="4">Ec32 / CCAP1310/4</strain>
    </source>
</reference>
<proteinExistence type="predicted"/>
<dbReference type="EMBL" id="FN648575">
    <property type="protein sequence ID" value="CBN77241.1"/>
    <property type="molecule type" value="Genomic_DNA"/>
</dbReference>
<dbReference type="eggNOG" id="KOG1994">
    <property type="taxonomic scope" value="Eukaryota"/>
</dbReference>
<dbReference type="GO" id="GO:0000776">
    <property type="term" value="C:kinetochore"/>
    <property type="evidence" value="ECO:0007669"/>
    <property type="project" value="TreeGrafter"/>
</dbReference>
<protein>
    <submittedName>
        <fullName evidence="3">Similar to Coiled-coil domain-containing protein 75 (G patch domain-containing protein 11)</fullName>
    </submittedName>
</protein>
<name>D8LM27_ECTSI</name>
<dbReference type="Pfam" id="PF13821">
    <property type="entry name" value="DUF4187"/>
    <property type="match status" value="1"/>
</dbReference>
<dbReference type="InParanoid" id="D8LM27"/>
<feature type="region of interest" description="Disordered" evidence="1">
    <location>
        <begin position="1"/>
        <end position="88"/>
    </location>
</feature>
<accession>D8LM27</accession>
<feature type="compositionally biased region" description="Basic and acidic residues" evidence="1">
    <location>
        <begin position="127"/>
        <end position="142"/>
    </location>
</feature>
<sequence>MASRFKRQRAKALNPASAGGAATSTPAFGDEDDYLSASFVVEEPNKPRGKRAQQEADPERGRVLSKKDIAKKMEDRREEGLQQKIGEENAGFKLLMKLGYKGGGLGKDGEGTTKPLMPELKQGRAGLGKESESKRKKEEQKERAKRKASRDAEQEVQRREHFRMSKAAHFVDRRLQQDLSRARRLVESLDETSGRTRSIMWPDEEQESLDEDPNGGGGGSYLNDQGRRGGIDTTAGPLQAWDGTDSRGETLSKERKEAKGEASTSEEGMGEDGGLREEWDLMTADEKLSACLAYLRASYSYCMYCACRYEGPRDLQDSCPGPSRSDHDDEEM</sequence>
<dbReference type="InterPro" id="IPR025239">
    <property type="entry name" value="DUF4187"/>
</dbReference>
<feature type="compositionally biased region" description="Low complexity" evidence="1">
    <location>
        <begin position="15"/>
        <end position="27"/>
    </location>
</feature>
<feature type="compositionally biased region" description="Basic and acidic residues" evidence="1">
    <location>
        <begin position="149"/>
        <end position="187"/>
    </location>
</feature>
<dbReference type="SMART" id="SM01173">
    <property type="entry name" value="DUF4187"/>
    <property type="match status" value="1"/>
</dbReference>
<feature type="compositionally biased region" description="Basic and acidic residues" evidence="1">
    <location>
        <begin position="244"/>
        <end position="260"/>
    </location>
</feature>
<feature type="region of interest" description="Disordered" evidence="1">
    <location>
        <begin position="101"/>
        <end position="277"/>
    </location>
</feature>
<dbReference type="STRING" id="2880.D8LM27"/>
<feature type="compositionally biased region" description="Basic residues" evidence="1">
    <location>
        <begin position="1"/>
        <end position="10"/>
    </location>
</feature>
<dbReference type="EMBL" id="FN649742">
    <property type="protein sequence ID" value="CBN77241.1"/>
    <property type="molecule type" value="Genomic_DNA"/>
</dbReference>